<keyword evidence="2" id="KW-1185">Reference proteome</keyword>
<dbReference type="EMBL" id="JAJJMA010021023">
    <property type="protein sequence ID" value="MCL7023330.1"/>
    <property type="molecule type" value="Genomic_DNA"/>
</dbReference>
<organism evidence="1 2">
    <name type="scientific">Papaver nudicaule</name>
    <name type="common">Iceland poppy</name>
    <dbReference type="NCBI Taxonomy" id="74823"/>
    <lineage>
        <taxon>Eukaryota</taxon>
        <taxon>Viridiplantae</taxon>
        <taxon>Streptophyta</taxon>
        <taxon>Embryophyta</taxon>
        <taxon>Tracheophyta</taxon>
        <taxon>Spermatophyta</taxon>
        <taxon>Magnoliopsida</taxon>
        <taxon>Ranunculales</taxon>
        <taxon>Papaveraceae</taxon>
        <taxon>Papaveroideae</taxon>
        <taxon>Papaver</taxon>
    </lineage>
</organism>
<dbReference type="Proteomes" id="UP001177140">
    <property type="component" value="Unassembled WGS sequence"/>
</dbReference>
<evidence type="ECO:0000313" key="1">
    <source>
        <dbReference type="EMBL" id="MCL7023330.1"/>
    </source>
</evidence>
<name>A0AA41UUR8_PAPNU</name>
<comment type="caution">
    <text evidence="1">The sequence shown here is derived from an EMBL/GenBank/DDBJ whole genome shotgun (WGS) entry which is preliminary data.</text>
</comment>
<evidence type="ECO:0000313" key="2">
    <source>
        <dbReference type="Proteomes" id="UP001177140"/>
    </source>
</evidence>
<sequence length="65" mass="6776">MLAALGMADLPGVVKVDPVAQDAPKFCGGYASRGAGGPGSARRYYRACFIGLVVLFSMDFVFTVS</sequence>
<proteinExistence type="predicted"/>
<dbReference type="AlphaFoldDB" id="A0AA41UUR8"/>
<protein>
    <submittedName>
        <fullName evidence="1">Uncharacterized protein</fullName>
    </submittedName>
</protein>
<reference evidence="1" key="1">
    <citation type="submission" date="2022-03" db="EMBL/GenBank/DDBJ databases">
        <title>A functionally conserved STORR gene fusion in Papaver species that diverged 16.8 million years ago.</title>
        <authorList>
            <person name="Catania T."/>
        </authorList>
    </citation>
    <scope>NUCLEOTIDE SEQUENCE</scope>
    <source>
        <strain evidence="1">S-191538</strain>
    </source>
</reference>
<gene>
    <name evidence="1" type="ORF">MKW94_016042</name>
</gene>
<accession>A0AA41UUR8</accession>